<evidence type="ECO:0000259" key="13">
    <source>
        <dbReference type="Pfam" id="PF00155"/>
    </source>
</evidence>
<organism evidence="14 15">
    <name type="scientific">Shewanella aestuarii</name>
    <dbReference type="NCBI Taxonomy" id="1028752"/>
    <lineage>
        <taxon>Bacteria</taxon>
        <taxon>Pseudomonadati</taxon>
        <taxon>Pseudomonadota</taxon>
        <taxon>Gammaproteobacteria</taxon>
        <taxon>Alteromonadales</taxon>
        <taxon>Shewanellaceae</taxon>
        <taxon>Shewanella</taxon>
    </lineage>
</organism>
<evidence type="ECO:0000256" key="10">
    <source>
        <dbReference type="ARBA" id="ARBA00033381"/>
    </source>
</evidence>
<dbReference type="GO" id="GO:0008710">
    <property type="term" value="F:8-amino-7-oxononanoate synthase activity"/>
    <property type="evidence" value="ECO:0007669"/>
    <property type="project" value="UniProtKB-EC"/>
</dbReference>
<evidence type="ECO:0000313" key="15">
    <source>
        <dbReference type="Proteomes" id="UP000502608"/>
    </source>
</evidence>
<evidence type="ECO:0000256" key="3">
    <source>
        <dbReference type="ARBA" id="ARBA00010008"/>
    </source>
</evidence>
<dbReference type="Gene3D" id="3.90.1150.10">
    <property type="entry name" value="Aspartate Aminotransferase, domain 1"/>
    <property type="match status" value="1"/>
</dbReference>
<dbReference type="InterPro" id="IPR015422">
    <property type="entry name" value="PyrdxlP-dep_Trfase_small"/>
</dbReference>
<reference evidence="14 15" key="1">
    <citation type="submission" date="2020-03" db="EMBL/GenBank/DDBJ databases">
        <title>Complete genome sequence of Shewanella sp.</title>
        <authorList>
            <person name="Kim Y.-S."/>
            <person name="Kim S.-J."/>
            <person name="Jung H.-K."/>
            <person name="Kim K.-H."/>
        </authorList>
    </citation>
    <scope>NUCLEOTIDE SEQUENCE [LARGE SCALE GENOMIC DNA]</scope>
    <source>
        <strain evidence="14 15">PN3F2</strain>
    </source>
</reference>
<dbReference type="InterPro" id="IPR004839">
    <property type="entry name" value="Aminotransferase_I/II_large"/>
</dbReference>
<comment type="cofactor">
    <cofactor evidence="1 12">
        <name>pyridoxal 5'-phosphate</name>
        <dbReference type="ChEBI" id="CHEBI:597326"/>
    </cofactor>
</comment>
<protein>
    <recommendedName>
        <fullName evidence="5">8-amino-7-oxononanoate synthase</fullName>
        <ecNumber evidence="5">2.3.1.47</ecNumber>
    </recommendedName>
    <alternativeName>
        <fullName evidence="9">7-keto-8-amino-pelargonic acid synthase</fullName>
    </alternativeName>
    <alternativeName>
        <fullName evidence="10">8-amino-7-ketopelargonate synthase</fullName>
    </alternativeName>
</protein>
<dbReference type="GO" id="GO:0009102">
    <property type="term" value="P:biotin biosynthetic process"/>
    <property type="evidence" value="ECO:0007669"/>
    <property type="project" value="UniProtKB-KW"/>
</dbReference>
<dbReference type="Gene3D" id="3.40.640.10">
    <property type="entry name" value="Type I PLP-dependent aspartate aminotransferase-like (Major domain)"/>
    <property type="match status" value="1"/>
</dbReference>
<comment type="subunit">
    <text evidence="4">Homodimer.</text>
</comment>
<evidence type="ECO:0000256" key="6">
    <source>
        <dbReference type="ARBA" id="ARBA00022679"/>
    </source>
</evidence>
<evidence type="ECO:0000256" key="11">
    <source>
        <dbReference type="ARBA" id="ARBA00047715"/>
    </source>
</evidence>
<dbReference type="EMBL" id="CP050313">
    <property type="protein sequence ID" value="QIR14801.1"/>
    <property type="molecule type" value="Genomic_DNA"/>
</dbReference>
<evidence type="ECO:0000256" key="7">
    <source>
        <dbReference type="ARBA" id="ARBA00022756"/>
    </source>
</evidence>
<keyword evidence="8 12" id="KW-0663">Pyridoxal phosphate</keyword>
<evidence type="ECO:0000313" key="14">
    <source>
        <dbReference type="EMBL" id="QIR14801.1"/>
    </source>
</evidence>
<dbReference type="InterPro" id="IPR015424">
    <property type="entry name" value="PyrdxlP-dep_Trfase"/>
</dbReference>
<dbReference type="PANTHER" id="PTHR13693">
    <property type="entry name" value="CLASS II AMINOTRANSFERASE/8-AMINO-7-OXONONANOATE SYNTHASE"/>
    <property type="match status" value="1"/>
</dbReference>
<accession>A0A6G9QLT8</accession>
<evidence type="ECO:0000256" key="4">
    <source>
        <dbReference type="ARBA" id="ARBA00011738"/>
    </source>
</evidence>
<keyword evidence="6" id="KW-0808">Transferase</keyword>
<dbReference type="KEGG" id="saes:HBH39_10135"/>
<dbReference type="InterPro" id="IPR015421">
    <property type="entry name" value="PyrdxlP-dep_Trfase_major"/>
</dbReference>
<keyword evidence="7" id="KW-0093">Biotin biosynthesis</keyword>
<gene>
    <name evidence="14" type="ORF">HBH39_10135</name>
</gene>
<evidence type="ECO:0000256" key="12">
    <source>
        <dbReference type="RuleBase" id="RU003693"/>
    </source>
</evidence>
<dbReference type="RefSeq" id="WP_167677922.1">
    <property type="nucleotide sequence ID" value="NZ_CP050313.1"/>
</dbReference>
<dbReference type="InterPro" id="IPR001917">
    <property type="entry name" value="Aminotrans_II_pyridoxalP_BS"/>
</dbReference>
<dbReference type="SUPFAM" id="SSF53383">
    <property type="entry name" value="PLP-dependent transferases"/>
    <property type="match status" value="1"/>
</dbReference>
<evidence type="ECO:0000256" key="2">
    <source>
        <dbReference type="ARBA" id="ARBA00004746"/>
    </source>
</evidence>
<dbReference type="PROSITE" id="PS00599">
    <property type="entry name" value="AA_TRANSFER_CLASS_2"/>
    <property type="match status" value="1"/>
</dbReference>
<evidence type="ECO:0000256" key="8">
    <source>
        <dbReference type="ARBA" id="ARBA00022898"/>
    </source>
</evidence>
<keyword evidence="15" id="KW-1185">Reference proteome</keyword>
<dbReference type="Proteomes" id="UP000502608">
    <property type="component" value="Chromosome"/>
</dbReference>
<evidence type="ECO:0000256" key="5">
    <source>
        <dbReference type="ARBA" id="ARBA00013187"/>
    </source>
</evidence>
<dbReference type="InterPro" id="IPR050087">
    <property type="entry name" value="AON_synthase_class-II"/>
</dbReference>
<dbReference type="EC" id="2.3.1.47" evidence="5"/>
<dbReference type="Pfam" id="PF00155">
    <property type="entry name" value="Aminotran_1_2"/>
    <property type="match status" value="1"/>
</dbReference>
<evidence type="ECO:0000256" key="9">
    <source>
        <dbReference type="ARBA" id="ARBA00032610"/>
    </source>
</evidence>
<dbReference type="PANTHER" id="PTHR13693:SF100">
    <property type="entry name" value="8-AMINO-7-OXONONANOATE SYNTHASE"/>
    <property type="match status" value="1"/>
</dbReference>
<comment type="pathway">
    <text evidence="2">Cofactor biosynthesis; biotin biosynthesis.</text>
</comment>
<name>A0A6G9QLT8_9GAMM</name>
<comment type="similarity">
    <text evidence="3">Belongs to the class-II pyridoxal-phosphate-dependent aminotransferase family. BioF subfamily.</text>
</comment>
<comment type="catalytic activity">
    <reaction evidence="11">
        <text>6-carboxyhexanoyl-[ACP] + L-alanine + H(+) = (8S)-8-amino-7-oxononanoate + holo-[ACP] + CO2</text>
        <dbReference type="Rhea" id="RHEA:42288"/>
        <dbReference type="Rhea" id="RHEA-COMP:9685"/>
        <dbReference type="Rhea" id="RHEA-COMP:9955"/>
        <dbReference type="ChEBI" id="CHEBI:15378"/>
        <dbReference type="ChEBI" id="CHEBI:16526"/>
        <dbReference type="ChEBI" id="CHEBI:57972"/>
        <dbReference type="ChEBI" id="CHEBI:64479"/>
        <dbReference type="ChEBI" id="CHEBI:78846"/>
        <dbReference type="ChEBI" id="CHEBI:149468"/>
        <dbReference type="EC" id="2.3.1.47"/>
    </reaction>
</comment>
<feature type="domain" description="Aminotransferase class I/classII large" evidence="13">
    <location>
        <begin position="37"/>
        <end position="367"/>
    </location>
</feature>
<sequence>MSHPVSTRIAQQMAELNSQGLVRSRRLSCEIHDGVGIVDFSHNDYLGLASEPLLAQALYQGAQLHGVGSKASPLVSGYSKAHQALEQKLCEVTGHQACMLFCSGFSANNALMKTLFTHHDTVIADKLVHASIIDGVQSSGAKLARFVHNDIDSATRLVIKHPNSALVTESVFSMDGDCAPIKQLSDVCQQYNTWLIVDDAHGFGVVNHTLCNASFVDIQVVTFGKALGCQGAAILASQHVIDYLVANSRHYIYSTALSPANAYLALSAINLLESEPQRLEQLNNNIYFFRQLATNAGIALSESITAIQPVIIGSNQQTMAIATLLAQDGFSVGAIRSPTVPKGSARLRITINSNHTQQQITDLVNKLATQLHSAGLL</sequence>
<proteinExistence type="inferred from homology"/>
<dbReference type="GO" id="GO:0030170">
    <property type="term" value="F:pyridoxal phosphate binding"/>
    <property type="evidence" value="ECO:0007669"/>
    <property type="project" value="InterPro"/>
</dbReference>
<dbReference type="AlphaFoldDB" id="A0A6G9QLT8"/>
<evidence type="ECO:0000256" key="1">
    <source>
        <dbReference type="ARBA" id="ARBA00001933"/>
    </source>
</evidence>